<gene>
    <name evidence="1" type="ORF">MANES_10G065800</name>
</gene>
<protein>
    <submittedName>
        <fullName evidence="1">Uncharacterized protein</fullName>
    </submittedName>
</protein>
<evidence type="ECO:0000313" key="1">
    <source>
        <dbReference type="EMBL" id="OAY39081.1"/>
    </source>
</evidence>
<dbReference type="AlphaFoldDB" id="A0A2C9V5Y0"/>
<dbReference type="EMBL" id="CM004396">
    <property type="protein sequence ID" value="OAY39081.1"/>
    <property type="molecule type" value="Genomic_DNA"/>
</dbReference>
<organism evidence="1">
    <name type="scientific">Manihot esculenta</name>
    <name type="common">Cassava</name>
    <name type="synonym">Jatropha manihot</name>
    <dbReference type="NCBI Taxonomy" id="3983"/>
    <lineage>
        <taxon>Eukaryota</taxon>
        <taxon>Viridiplantae</taxon>
        <taxon>Streptophyta</taxon>
        <taxon>Embryophyta</taxon>
        <taxon>Tracheophyta</taxon>
        <taxon>Spermatophyta</taxon>
        <taxon>Magnoliopsida</taxon>
        <taxon>eudicotyledons</taxon>
        <taxon>Gunneridae</taxon>
        <taxon>Pentapetalae</taxon>
        <taxon>rosids</taxon>
        <taxon>fabids</taxon>
        <taxon>Malpighiales</taxon>
        <taxon>Euphorbiaceae</taxon>
        <taxon>Crotonoideae</taxon>
        <taxon>Manihoteae</taxon>
        <taxon>Manihot</taxon>
    </lineage>
</organism>
<name>A0A2C9V5Y0_MANES</name>
<proteinExistence type="predicted"/>
<accession>A0A2C9V5Y0</accession>
<reference evidence="1" key="1">
    <citation type="submission" date="2016-02" db="EMBL/GenBank/DDBJ databases">
        <title>WGS assembly of Manihot esculenta.</title>
        <authorList>
            <person name="Bredeson J.V."/>
            <person name="Prochnik S.E."/>
            <person name="Lyons J.B."/>
            <person name="Schmutz J."/>
            <person name="Grimwood J."/>
            <person name="Vrebalov J."/>
            <person name="Bart R.S."/>
            <person name="Amuge T."/>
            <person name="Ferguson M.E."/>
            <person name="Green R."/>
            <person name="Putnam N."/>
            <person name="Stites J."/>
            <person name="Rounsley S."/>
            <person name="Rokhsar D.S."/>
        </authorList>
    </citation>
    <scope>NUCLEOTIDE SEQUENCE [LARGE SCALE GENOMIC DNA]</scope>
    <source>
        <tissue evidence="1">Leaf</tissue>
    </source>
</reference>
<sequence length="35" mass="4023">MSQIAIASIWMDKFPISTLEALRRCYADASRNFCL</sequence>